<comment type="caution">
    <text evidence="9">The sequence shown here is derived from an EMBL/GenBank/DDBJ whole genome shotgun (WGS) entry which is preliminary data.</text>
</comment>
<dbReference type="NCBIfam" id="TIGR00231">
    <property type="entry name" value="small_GTP"/>
    <property type="match status" value="1"/>
</dbReference>
<dbReference type="Gene3D" id="1.20.120.430">
    <property type="entry name" value="tRNA modification GTPase MnmE domain 2"/>
    <property type="match status" value="1"/>
</dbReference>
<dbReference type="EC" id="3.6.-.-" evidence="7"/>
<feature type="binding site" evidence="7">
    <location>
        <position position="118"/>
    </location>
    <ligand>
        <name>(6S)-5-formyl-5,6,7,8-tetrahydrofolate</name>
        <dbReference type="ChEBI" id="CHEBI:57457"/>
    </ligand>
</feature>
<evidence type="ECO:0000256" key="6">
    <source>
        <dbReference type="ARBA" id="ARBA00023134"/>
    </source>
</evidence>
<comment type="subcellular location">
    <subcellularLocation>
        <location evidence="7">Cytoplasm</location>
    </subcellularLocation>
</comment>
<comment type="cofactor">
    <cofactor evidence="7">
        <name>K(+)</name>
        <dbReference type="ChEBI" id="CHEBI:29103"/>
    </cofactor>
    <text evidence="7">Binds 1 potassium ion per subunit.</text>
</comment>
<feature type="domain" description="TrmE-type G" evidence="8">
    <location>
        <begin position="213"/>
        <end position="352"/>
    </location>
</feature>
<gene>
    <name evidence="7 9" type="primary">mnmE</name>
    <name evidence="7" type="synonym">trmE</name>
    <name evidence="9" type="ORF">GRI65_08320</name>
</gene>
<dbReference type="NCBIfam" id="NF003661">
    <property type="entry name" value="PRK05291.1-3"/>
    <property type="match status" value="1"/>
</dbReference>
<accession>A0A845BA35</accession>
<name>A0A845BA35_9SPHN</name>
<dbReference type="GO" id="GO:0030488">
    <property type="term" value="P:tRNA methylation"/>
    <property type="evidence" value="ECO:0007669"/>
    <property type="project" value="TreeGrafter"/>
</dbReference>
<keyword evidence="7" id="KW-0479">Metal-binding</keyword>
<dbReference type="InterPro" id="IPR027417">
    <property type="entry name" value="P-loop_NTPase"/>
</dbReference>
<evidence type="ECO:0000259" key="8">
    <source>
        <dbReference type="PROSITE" id="PS51709"/>
    </source>
</evidence>
<comment type="subunit">
    <text evidence="7">Homodimer. Heterotetramer of two MnmE and two MnmG subunits.</text>
</comment>
<feature type="binding site" evidence="7">
    <location>
        <position position="227"/>
    </location>
    <ligand>
        <name>Mg(2+)</name>
        <dbReference type="ChEBI" id="CHEBI:18420"/>
    </ligand>
</feature>
<feature type="binding site" evidence="7">
    <location>
        <position position="21"/>
    </location>
    <ligand>
        <name>(6S)-5-formyl-5,6,7,8-tetrahydrofolate</name>
        <dbReference type="ChEBI" id="CHEBI:57457"/>
    </ligand>
</feature>
<feature type="binding site" evidence="7">
    <location>
        <begin position="242"/>
        <end position="248"/>
    </location>
    <ligand>
        <name>GTP</name>
        <dbReference type="ChEBI" id="CHEBI:37565"/>
    </ligand>
</feature>
<proteinExistence type="inferred from homology"/>
<dbReference type="GO" id="GO:0005737">
    <property type="term" value="C:cytoplasm"/>
    <property type="evidence" value="ECO:0007669"/>
    <property type="project" value="UniProtKB-SubCell"/>
</dbReference>
<evidence type="ECO:0000256" key="4">
    <source>
        <dbReference type="ARBA" id="ARBA00022801"/>
    </source>
</evidence>
<comment type="caution">
    <text evidence="7">Lacks conserved residue(s) required for the propagation of feature annotation.</text>
</comment>
<keyword evidence="7" id="KW-0460">Magnesium</keyword>
<dbReference type="Pfam" id="PF01926">
    <property type="entry name" value="MMR_HSR1"/>
    <property type="match status" value="1"/>
</dbReference>
<dbReference type="GO" id="GO:0046872">
    <property type="term" value="F:metal ion binding"/>
    <property type="evidence" value="ECO:0007669"/>
    <property type="project" value="UniProtKB-KW"/>
</dbReference>
<comment type="function">
    <text evidence="7">Exhibits a very high intrinsic GTPase hydrolysis rate. Involved in the addition of a carboxymethylaminomethyl (cmnm) group at the wobble position (U34) of certain tRNAs, forming tRNA-cmnm(5)s(2)U34.</text>
</comment>
<dbReference type="FunFam" id="3.30.1360.120:FF:000007">
    <property type="entry name" value="tRNA modification GTPase GTPBP3, mitochondrial"/>
    <property type="match status" value="1"/>
</dbReference>
<dbReference type="CDD" id="cd14858">
    <property type="entry name" value="TrmE_N"/>
    <property type="match status" value="1"/>
</dbReference>
<sequence length="425" mass="44628">MMETIFALSSGSAPAGIAVIRISGPRAAAALENLAGKLPPPRRAVARYLKDSGGGILDHAMVLFLPGPNNATGEDTAELHLHGGRAVIAAVESALAAMDGLRHAEPGEFTRRAFVNGRLDLAESEGLADLLEAETELQRRSAIAMLGGGLSRVVEGWRSEVLILSAQVEAVLDFSDEEDAADLPSSFAEGLGALRAGIGDWLARPRARALKEGFRVVLAGPPNSGKSTLFNALVEDEAAITAPTAGTTRDILQRSCAIAGIPFTFIDTAGLHESSVDPIEIIGIERAHSALNQADLVLWLGNEGEGPPGAWEIESKIDCSASGGKSSPLLRISAVTGEGVDELRHRLTAHAAIALPKTGQVALSDRQHNLLTEALNNLNEICPSGDLLLTGENLRSARAAFDRLIGRSATEDLLDTLFGRFCIGK</sequence>
<dbReference type="OrthoDB" id="9805918at2"/>
<feature type="binding site" evidence="7">
    <location>
        <begin position="267"/>
        <end position="270"/>
    </location>
    <ligand>
        <name>GTP</name>
        <dbReference type="ChEBI" id="CHEBI:37565"/>
    </ligand>
</feature>
<protein>
    <recommendedName>
        <fullName evidence="7">tRNA modification GTPase MnmE</fullName>
        <ecNumber evidence="7">3.6.-.-</ecNumber>
    </recommendedName>
</protein>
<dbReference type="Pfam" id="PF12631">
    <property type="entry name" value="MnmE_helical"/>
    <property type="match status" value="1"/>
</dbReference>
<dbReference type="GO" id="GO:0005525">
    <property type="term" value="F:GTP binding"/>
    <property type="evidence" value="ECO:0007669"/>
    <property type="project" value="UniProtKB-UniRule"/>
</dbReference>
<dbReference type="InterPro" id="IPR005225">
    <property type="entry name" value="Small_GTP-bd"/>
</dbReference>
<feature type="binding site" evidence="7">
    <location>
        <position position="425"/>
    </location>
    <ligand>
        <name>(6S)-5-formyl-5,6,7,8-tetrahydrofolate</name>
        <dbReference type="ChEBI" id="CHEBI:57457"/>
    </ligand>
</feature>
<dbReference type="InterPro" id="IPR025867">
    <property type="entry name" value="MnmE_helical"/>
</dbReference>
<dbReference type="PANTHER" id="PTHR42714:SF2">
    <property type="entry name" value="TRNA MODIFICATION GTPASE GTPBP3, MITOCHONDRIAL"/>
    <property type="match status" value="1"/>
</dbReference>
<evidence type="ECO:0000256" key="2">
    <source>
        <dbReference type="ARBA" id="ARBA00022694"/>
    </source>
</evidence>
<dbReference type="InterPro" id="IPR027368">
    <property type="entry name" value="MnmE_dom2"/>
</dbReference>
<dbReference type="InterPro" id="IPR031168">
    <property type="entry name" value="G_TrmE"/>
</dbReference>
<evidence type="ECO:0000313" key="9">
    <source>
        <dbReference type="EMBL" id="MXP44459.1"/>
    </source>
</evidence>
<dbReference type="Gene3D" id="3.40.50.300">
    <property type="entry name" value="P-loop containing nucleotide triphosphate hydrolases"/>
    <property type="match status" value="1"/>
</dbReference>
<keyword evidence="10" id="KW-1185">Reference proteome</keyword>
<dbReference type="PANTHER" id="PTHR42714">
    <property type="entry name" value="TRNA MODIFICATION GTPASE GTPBP3"/>
    <property type="match status" value="1"/>
</dbReference>
<dbReference type="Gene3D" id="3.30.1360.120">
    <property type="entry name" value="Probable tRNA modification gtpase trme, domain 1"/>
    <property type="match status" value="1"/>
</dbReference>
<keyword evidence="6 7" id="KW-0342">GTP-binding</keyword>
<dbReference type="SUPFAM" id="SSF116878">
    <property type="entry name" value="TrmE connector domain"/>
    <property type="match status" value="1"/>
</dbReference>
<dbReference type="InterPro" id="IPR004520">
    <property type="entry name" value="GTPase_MnmE"/>
</dbReference>
<evidence type="ECO:0000256" key="3">
    <source>
        <dbReference type="ARBA" id="ARBA00022741"/>
    </source>
</evidence>
<dbReference type="InterPro" id="IPR027266">
    <property type="entry name" value="TrmE/GcvT-like"/>
</dbReference>
<organism evidence="9 10">
    <name type="scientific">Allopontixanthobacter sediminis</name>
    <dbReference type="NCBI Taxonomy" id="1689985"/>
    <lineage>
        <taxon>Bacteria</taxon>
        <taxon>Pseudomonadati</taxon>
        <taxon>Pseudomonadota</taxon>
        <taxon>Alphaproteobacteria</taxon>
        <taxon>Sphingomonadales</taxon>
        <taxon>Erythrobacteraceae</taxon>
        <taxon>Allopontixanthobacter</taxon>
    </lineage>
</organism>
<keyword evidence="4 7" id="KW-0378">Hydrolase</keyword>
<dbReference type="InterPro" id="IPR018948">
    <property type="entry name" value="GTP-bd_TrmE_N"/>
</dbReference>
<dbReference type="CDD" id="cd04164">
    <property type="entry name" value="trmE"/>
    <property type="match status" value="1"/>
</dbReference>
<dbReference type="GO" id="GO:0003924">
    <property type="term" value="F:GTPase activity"/>
    <property type="evidence" value="ECO:0007669"/>
    <property type="project" value="UniProtKB-UniRule"/>
</dbReference>
<dbReference type="SUPFAM" id="SSF52540">
    <property type="entry name" value="P-loop containing nucleoside triphosphate hydrolases"/>
    <property type="match status" value="1"/>
</dbReference>
<keyword evidence="3 7" id="KW-0547">Nucleotide-binding</keyword>
<dbReference type="HAMAP" id="MF_00379">
    <property type="entry name" value="GTPase_MnmE"/>
    <property type="match status" value="1"/>
</dbReference>
<feature type="binding site" evidence="7">
    <location>
        <position position="78"/>
    </location>
    <ligand>
        <name>(6S)-5-formyl-5,6,7,8-tetrahydrofolate</name>
        <dbReference type="ChEBI" id="CHEBI:57457"/>
    </ligand>
</feature>
<keyword evidence="7" id="KW-0963">Cytoplasm</keyword>
<dbReference type="SUPFAM" id="SSF103025">
    <property type="entry name" value="Folate-binding domain"/>
    <property type="match status" value="1"/>
</dbReference>
<evidence type="ECO:0000313" key="10">
    <source>
        <dbReference type="Proteomes" id="UP000431922"/>
    </source>
</evidence>
<comment type="similarity">
    <text evidence="1 7">Belongs to the TRAFAC class TrmE-Era-EngA-EngB-Septin-like GTPase superfamily. TrmE GTPase family.</text>
</comment>
<reference evidence="9 10" key="1">
    <citation type="submission" date="2019-12" db="EMBL/GenBank/DDBJ databases">
        <title>Genomic-based taxomic classification of the family Erythrobacteraceae.</title>
        <authorList>
            <person name="Xu L."/>
        </authorList>
    </citation>
    <scope>NUCLEOTIDE SEQUENCE [LARGE SCALE GENOMIC DNA]</scope>
    <source>
        <strain evidence="9 10">KCTC 42453</strain>
    </source>
</reference>
<dbReference type="InterPro" id="IPR006073">
    <property type="entry name" value="GTP-bd"/>
</dbReference>
<dbReference type="Proteomes" id="UP000431922">
    <property type="component" value="Unassembled WGS sequence"/>
</dbReference>
<evidence type="ECO:0000256" key="1">
    <source>
        <dbReference type="ARBA" id="ARBA00011043"/>
    </source>
</evidence>
<dbReference type="Pfam" id="PF10396">
    <property type="entry name" value="TrmE_N"/>
    <property type="match status" value="1"/>
</dbReference>
<dbReference type="AlphaFoldDB" id="A0A845BA35"/>
<dbReference type="GO" id="GO:0002098">
    <property type="term" value="P:tRNA wobble uridine modification"/>
    <property type="evidence" value="ECO:0007669"/>
    <property type="project" value="TreeGrafter"/>
</dbReference>
<feature type="binding site" evidence="7">
    <location>
        <position position="248"/>
    </location>
    <ligand>
        <name>Mg(2+)</name>
        <dbReference type="ChEBI" id="CHEBI:18420"/>
    </ligand>
</feature>
<keyword evidence="2 7" id="KW-0819">tRNA processing</keyword>
<evidence type="ECO:0000256" key="5">
    <source>
        <dbReference type="ARBA" id="ARBA00022958"/>
    </source>
</evidence>
<keyword evidence="5 7" id="KW-0630">Potassium</keyword>
<feature type="binding site" evidence="7">
    <location>
        <begin position="223"/>
        <end position="228"/>
    </location>
    <ligand>
        <name>GTP</name>
        <dbReference type="ChEBI" id="CHEBI:37565"/>
    </ligand>
</feature>
<dbReference type="EMBL" id="WTYL01000002">
    <property type="protein sequence ID" value="MXP44459.1"/>
    <property type="molecule type" value="Genomic_DNA"/>
</dbReference>
<evidence type="ECO:0000256" key="7">
    <source>
        <dbReference type="HAMAP-Rule" id="MF_00379"/>
    </source>
</evidence>
<dbReference type="PROSITE" id="PS51709">
    <property type="entry name" value="G_TRME"/>
    <property type="match status" value="1"/>
</dbReference>